<organism evidence="5 6">
    <name type="scientific">Paenibacillus mendelii</name>
    <dbReference type="NCBI Taxonomy" id="206163"/>
    <lineage>
        <taxon>Bacteria</taxon>
        <taxon>Bacillati</taxon>
        <taxon>Bacillota</taxon>
        <taxon>Bacilli</taxon>
        <taxon>Bacillales</taxon>
        <taxon>Paenibacillaceae</taxon>
        <taxon>Paenibacillus</taxon>
    </lineage>
</organism>
<accession>A0ABV6JIS8</accession>
<dbReference type="GO" id="GO:0005524">
    <property type="term" value="F:ATP binding"/>
    <property type="evidence" value="ECO:0007669"/>
    <property type="project" value="UniProtKB-KW"/>
</dbReference>
<dbReference type="InterPro" id="IPR005116">
    <property type="entry name" value="Transp-assoc_OB_typ1"/>
</dbReference>
<keyword evidence="3 5" id="KW-0067">ATP-binding</keyword>
<gene>
    <name evidence="5" type="ORF">ACFFJ8_31165</name>
</gene>
<proteinExistence type="predicted"/>
<dbReference type="InterPro" id="IPR008995">
    <property type="entry name" value="Mo/tungstate-bd_C_term_dom"/>
</dbReference>
<dbReference type="PROSITE" id="PS50893">
    <property type="entry name" value="ABC_TRANSPORTER_2"/>
    <property type="match status" value="1"/>
</dbReference>
<evidence type="ECO:0000313" key="6">
    <source>
        <dbReference type="Proteomes" id="UP001589818"/>
    </source>
</evidence>
<dbReference type="Gene3D" id="2.40.50.140">
    <property type="entry name" value="Nucleic acid-binding proteins"/>
    <property type="match status" value="1"/>
</dbReference>
<dbReference type="EMBL" id="JBHLVF010000047">
    <property type="protein sequence ID" value="MFC0395820.1"/>
    <property type="molecule type" value="Genomic_DNA"/>
</dbReference>
<evidence type="ECO:0000313" key="5">
    <source>
        <dbReference type="EMBL" id="MFC0395820.1"/>
    </source>
</evidence>
<protein>
    <submittedName>
        <fullName evidence="5">ABC transporter ATP-binding protein</fullName>
    </submittedName>
</protein>
<dbReference type="InterPro" id="IPR012340">
    <property type="entry name" value="NA-bd_OB-fold"/>
</dbReference>
<dbReference type="InterPro" id="IPR017871">
    <property type="entry name" value="ABC_transporter-like_CS"/>
</dbReference>
<name>A0ABV6JIS8_9BACL</name>
<dbReference type="RefSeq" id="WP_204817615.1">
    <property type="nucleotide sequence ID" value="NZ_JANHOF010000002.1"/>
</dbReference>
<keyword evidence="2" id="KW-0547">Nucleotide-binding</keyword>
<dbReference type="Gene3D" id="3.40.50.300">
    <property type="entry name" value="P-loop containing nucleotide triphosphate hydrolases"/>
    <property type="match status" value="1"/>
</dbReference>
<dbReference type="InterPro" id="IPR047641">
    <property type="entry name" value="ABC_transpr_MalK/UgpC-like"/>
</dbReference>
<comment type="caution">
    <text evidence="5">The sequence shown here is derived from an EMBL/GenBank/DDBJ whole genome shotgun (WGS) entry which is preliminary data.</text>
</comment>
<dbReference type="SMART" id="SM00382">
    <property type="entry name" value="AAA"/>
    <property type="match status" value="1"/>
</dbReference>
<dbReference type="Pfam" id="PF00005">
    <property type="entry name" value="ABC_tran"/>
    <property type="match status" value="1"/>
</dbReference>
<dbReference type="Pfam" id="PF17912">
    <property type="entry name" value="OB_MalK"/>
    <property type="match status" value="1"/>
</dbReference>
<dbReference type="SUPFAM" id="SSF52540">
    <property type="entry name" value="P-loop containing nucleoside triphosphate hydrolases"/>
    <property type="match status" value="1"/>
</dbReference>
<keyword evidence="1" id="KW-0813">Transport</keyword>
<evidence type="ECO:0000256" key="3">
    <source>
        <dbReference type="ARBA" id="ARBA00022840"/>
    </source>
</evidence>
<dbReference type="InterPro" id="IPR003593">
    <property type="entry name" value="AAA+_ATPase"/>
</dbReference>
<evidence type="ECO:0000256" key="1">
    <source>
        <dbReference type="ARBA" id="ARBA00022448"/>
    </source>
</evidence>
<dbReference type="Proteomes" id="UP001589818">
    <property type="component" value="Unassembled WGS sequence"/>
</dbReference>
<dbReference type="InterPro" id="IPR015855">
    <property type="entry name" value="ABC_transpr_MalK-like"/>
</dbReference>
<sequence length="382" mass="43250">MADVKFKQVYKYYGNEDRPSVIDFNLDVLDGEFLVLVGPSGCGKTTTLRMLAGLEEISKGEIYIGDKFINYVAPKHRDIAMVFQNYALYPNLTIYENMALGLKLRKVAKYEIELQVTRAAKILEISHLLSKRPSQLSGGQKQRVALGRAIVREPQVFLMDEPLSNLDAKLRAQTRAELIKLHSQLQTTTVYVTHDQTEAMTMGTRIVVMKDGRIQQVARPQELYDRPLNMFVAGFIGTPQMNFIEGEITQRDGQLYFENKRLRLAVPDRRAYDLRQDPAPSRQVVLGVRPEHIMSGAMALEDFPQWKIQGRVEMVELMGSDTFVFINVGQDKPVVSRMEAHTNIAVDDQAEAVIQMEKALFFRKEDGLAIRSREAISSCSGS</sequence>
<dbReference type="CDD" id="cd03301">
    <property type="entry name" value="ABC_MalK_N"/>
    <property type="match status" value="1"/>
</dbReference>
<dbReference type="PANTHER" id="PTHR43875:SF1">
    <property type="entry name" value="OSMOPROTECTIVE COMPOUNDS UPTAKE ATP-BINDING PROTEIN GGTA"/>
    <property type="match status" value="1"/>
</dbReference>
<dbReference type="Pfam" id="PF03459">
    <property type="entry name" value="TOBE"/>
    <property type="match status" value="1"/>
</dbReference>
<keyword evidence="6" id="KW-1185">Reference proteome</keyword>
<dbReference type="SUPFAM" id="SSF50331">
    <property type="entry name" value="MOP-like"/>
    <property type="match status" value="1"/>
</dbReference>
<dbReference type="NCBIfam" id="NF008653">
    <property type="entry name" value="PRK11650.1"/>
    <property type="match status" value="1"/>
</dbReference>
<evidence type="ECO:0000256" key="2">
    <source>
        <dbReference type="ARBA" id="ARBA00022741"/>
    </source>
</evidence>
<dbReference type="PANTHER" id="PTHR43875">
    <property type="entry name" value="MALTODEXTRIN IMPORT ATP-BINDING PROTEIN MSMX"/>
    <property type="match status" value="1"/>
</dbReference>
<dbReference type="InterPro" id="IPR040582">
    <property type="entry name" value="OB_MalK-like"/>
</dbReference>
<dbReference type="Gene3D" id="2.40.50.100">
    <property type="match status" value="1"/>
</dbReference>
<dbReference type="InterPro" id="IPR027417">
    <property type="entry name" value="P-loop_NTPase"/>
</dbReference>
<dbReference type="InterPro" id="IPR003439">
    <property type="entry name" value="ABC_transporter-like_ATP-bd"/>
</dbReference>
<evidence type="ECO:0000259" key="4">
    <source>
        <dbReference type="PROSITE" id="PS50893"/>
    </source>
</evidence>
<reference evidence="5 6" key="1">
    <citation type="submission" date="2024-09" db="EMBL/GenBank/DDBJ databases">
        <authorList>
            <person name="Sun Q."/>
            <person name="Mori K."/>
        </authorList>
    </citation>
    <scope>NUCLEOTIDE SEQUENCE [LARGE SCALE GENOMIC DNA]</scope>
    <source>
        <strain evidence="5 6">CCM 4839</strain>
    </source>
</reference>
<dbReference type="PROSITE" id="PS00211">
    <property type="entry name" value="ABC_TRANSPORTER_1"/>
    <property type="match status" value="1"/>
</dbReference>
<feature type="domain" description="ABC transporter" evidence="4">
    <location>
        <begin position="4"/>
        <end position="236"/>
    </location>
</feature>